<reference evidence="2" key="1">
    <citation type="submission" date="2023-10" db="EMBL/GenBank/DDBJ databases">
        <authorList>
            <person name="Chen Y."/>
            <person name="Shah S."/>
            <person name="Dougan E. K."/>
            <person name="Thang M."/>
            <person name="Chan C."/>
        </authorList>
    </citation>
    <scope>NUCLEOTIDE SEQUENCE [LARGE SCALE GENOMIC DNA]</scope>
</reference>
<dbReference type="EMBL" id="CAUYUJ010022570">
    <property type="protein sequence ID" value="CAK0911411.1"/>
    <property type="molecule type" value="Genomic_DNA"/>
</dbReference>
<keyword evidence="3" id="KW-1185">Reference proteome</keyword>
<feature type="compositionally biased region" description="Basic and acidic residues" evidence="1">
    <location>
        <begin position="218"/>
        <end position="227"/>
    </location>
</feature>
<feature type="compositionally biased region" description="Basic residues" evidence="1">
    <location>
        <begin position="298"/>
        <end position="309"/>
    </location>
</feature>
<feature type="non-terminal residue" evidence="2">
    <location>
        <position position="1"/>
    </location>
</feature>
<feature type="region of interest" description="Disordered" evidence="1">
    <location>
        <begin position="298"/>
        <end position="327"/>
    </location>
</feature>
<feature type="region of interest" description="Disordered" evidence="1">
    <location>
        <begin position="128"/>
        <end position="259"/>
    </location>
</feature>
<protein>
    <submittedName>
        <fullName evidence="2">Uncharacterized protein</fullName>
    </submittedName>
</protein>
<feature type="region of interest" description="Disordered" evidence="1">
    <location>
        <begin position="340"/>
        <end position="369"/>
    </location>
</feature>
<comment type="caution">
    <text evidence="2">The sequence shown here is derived from an EMBL/GenBank/DDBJ whole genome shotgun (WGS) entry which is preliminary data.</text>
</comment>
<accession>A0ABN9YF10</accession>
<dbReference type="Proteomes" id="UP001189429">
    <property type="component" value="Unassembled WGS sequence"/>
</dbReference>
<name>A0ABN9YF10_9DINO</name>
<feature type="compositionally biased region" description="Low complexity" evidence="1">
    <location>
        <begin position="340"/>
        <end position="359"/>
    </location>
</feature>
<feature type="non-terminal residue" evidence="2">
    <location>
        <position position="369"/>
    </location>
</feature>
<feature type="compositionally biased region" description="Low complexity" evidence="1">
    <location>
        <begin position="310"/>
        <end position="327"/>
    </location>
</feature>
<evidence type="ECO:0000313" key="2">
    <source>
        <dbReference type="EMBL" id="CAK0911411.1"/>
    </source>
</evidence>
<evidence type="ECO:0000256" key="1">
    <source>
        <dbReference type="SAM" id="MobiDB-lite"/>
    </source>
</evidence>
<feature type="region of interest" description="Disordered" evidence="1">
    <location>
        <begin position="43"/>
        <end position="69"/>
    </location>
</feature>
<feature type="compositionally biased region" description="Basic residues" evidence="1">
    <location>
        <begin position="237"/>
        <end position="248"/>
    </location>
</feature>
<sequence length="369" mass="38673">TGREGAQCVVAAPRLGSDRGRLFVSGRLFGALRLPLRGFWRSKGDGRGGRGGQNVAYGRSAEGHRQANPCPRGRWLLAEATGRRVRQRRGGRLRARCGELLGSALWRDRRRCRCRGAASWGASAEVAAYSGGGEEPESADARSRRRAGRDRHLEPQGAALRPPGRRGRPQRAEGAGGPRELVRAPGGPAQLPELRGLRPGGRPAGGRHQQPPGAALRPGRDDRRDGGRVGGVPPGRGPRRAGHAHGHLRGPAGWFAAGGGPVQRAAAALPARLPRGGPRRSRSRPWRALAALGRLRGPRRRGVRVRRAPGRGAPPGARAPRPPGAACGRAACGRAACGRAARGRGAAATSRGLRAAAARRSVRHGGPGL</sequence>
<gene>
    <name evidence="2" type="ORF">PCOR1329_LOCUS85285</name>
</gene>
<organism evidence="2 3">
    <name type="scientific">Prorocentrum cordatum</name>
    <dbReference type="NCBI Taxonomy" id="2364126"/>
    <lineage>
        <taxon>Eukaryota</taxon>
        <taxon>Sar</taxon>
        <taxon>Alveolata</taxon>
        <taxon>Dinophyceae</taxon>
        <taxon>Prorocentrales</taxon>
        <taxon>Prorocentraceae</taxon>
        <taxon>Prorocentrum</taxon>
    </lineage>
</organism>
<feature type="compositionally biased region" description="Low complexity" evidence="1">
    <location>
        <begin position="206"/>
        <end position="217"/>
    </location>
</feature>
<proteinExistence type="predicted"/>
<evidence type="ECO:0000313" key="3">
    <source>
        <dbReference type="Proteomes" id="UP001189429"/>
    </source>
</evidence>